<evidence type="ECO:0000313" key="3">
    <source>
        <dbReference type="EMBL" id="KAL3535603.1"/>
    </source>
</evidence>
<dbReference type="AlphaFoldDB" id="A0ABD3AWV1"/>
<feature type="signal peptide" evidence="2">
    <location>
        <begin position="1"/>
        <end position="19"/>
    </location>
</feature>
<protein>
    <submittedName>
        <fullName evidence="3">Uncharacterized protein</fullName>
    </submittedName>
</protein>
<comment type="caution">
    <text evidence="3">The sequence shown here is derived from an EMBL/GenBank/DDBJ whole genome shotgun (WGS) entry which is preliminary data.</text>
</comment>
<organism evidence="3 4">
    <name type="scientific">Cinchona calisaya</name>
    <dbReference type="NCBI Taxonomy" id="153742"/>
    <lineage>
        <taxon>Eukaryota</taxon>
        <taxon>Viridiplantae</taxon>
        <taxon>Streptophyta</taxon>
        <taxon>Embryophyta</taxon>
        <taxon>Tracheophyta</taxon>
        <taxon>Spermatophyta</taxon>
        <taxon>Magnoliopsida</taxon>
        <taxon>eudicotyledons</taxon>
        <taxon>Gunneridae</taxon>
        <taxon>Pentapetalae</taxon>
        <taxon>asterids</taxon>
        <taxon>lamiids</taxon>
        <taxon>Gentianales</taxon>
        <taxon>Rubiaceae</taxon>
        <taxon>Cinchonoideae</taxon>
        <taxon>Cinchoneae</taxon>
        <taxon>Cinchona</taxon>
    </lineage>
</organism>
<feature type="region of interest" description="Disordered" evidence="1">
    <location>
        <begin position="57"/>
        <end position="93"/>
    </location>
</feature>
<evidence type="ECO:0000256" key="1">
    <source>
        <dbReference type="SAM" id="MobiDB-lite"/>
    </source>
</evidence>
<keyword evidence="4" id="KW-1185">Reference proteome</keyword>
<keyword evidence="2" id="KW-0732">Signal</keyword>
<feature type="compositionally biased region" description="Basic and acidic residues" evidence="1">
    <location>
        <begin position="78"/>
        <end position="87"/>
    </location>
</feature>
<evidence type="ECO:0000313" key="4">
    <source>
        <dbReference type="Proteomes" id="UP001630127"/>
    </source>
</evidence>
<name>A0ABD3AWV1_9GENT</name>
<sequence length="93" mass="10654">MVFFALLQALAFFNEKAQGYKLIQLDVKYTHGPLLQQCANCDLEDMKAVEGIDEETLYSRMDNASDDDEELEEDEDREAYHETHEISSENGTS</sequence>
<reference evidence="3 4" key="1">
    <citation type="submission" date="2024-11" db="EMBL/GenBank/DDBJ databases">
        <title>A near-complete genome assembly of Cinchona calisaya.</title>
        <authorList>
            <person name="Lian D.C."/>
            <person name="Zhao X.W."/>
            <person name="Wei L."/>
        </authorList>
    </citation>
    <scope>NUCLEOTIDE SEQUENCE [LARGE SCALE GENOMIC DNA]</scope>
    <source>
        <tissue evidence="3">Nenye</tissue>
    </source>
</reference>
<feature type="compositionally biased region" description="Acidic residues" evidence="1">
    <location>
        <begin position="64"/>
        <end position="77"/>
    </location>
</feature>
<gene>
    <name evidence="3" type="ORF">ACH5RR_004064</name>
</gene>
<dbReference type="Proteomes" id="UP001630127">
    <property type="component" value="Unassembled WGS sequence"/>
</dbReference>
<proteinExistence type="predicted"/>
<feature type="chain" id="PRO_5044747172" evidence="2">
    <location>
        <begin position="20"/>
        <end position="93"/>
    </location>
</feature>
<dbReference type="EMBL" id="JBJUIK010000002">
    <property type="protein sequence ID" value="KAL3535603.1"/>
    <property type="molecule type" value="Genomic_DNA"/>
</dbReference>
<accession>A0ABD3AWV1</accession>
<evidence type="ECO:0000256" key="2">
    <source>
        <dbReference type="SAM" id="SignalP"/>
    </source>
</evidence>